<evidence type="ECO:0000256" key="10">
    <source>
        <dbReference type="HAMAP-Rule" id="MF_00162"/>
    </source>
</evidence>
<evidence type="ECO:0000256" key="5">
    <source>
        <dbReference type="ARBA" id="ARBA00022723"/>
    </source>
</evidence>
<evidence type="ECO:0000256" key="4">
    <source>
        <dbReference type="ARBA" id="ARBA00022684"/>
    </source>
</evidence>
<dbReference type="EC" id="6.3.2.3" evidence="10"/>
<reference evidence="12 13" key="1">
    <citation type="journal article" date="2019" name="Genome Biol. Evol.">
        <title>Day and night: Metabolic profiles and evolutionary relationships of six axenic non-marine cyanobacteria.</title>
        <authorList>
            <person name="Will S.E."/>
            <person name="Henke P."/>
            <person name="Boedeker C."/>
            <person name="Huang S."/>
            <person name="Brinkmann H."/>
            <person name="Rohde M."/>
            <person name="Jarek M."/>
            <person name="Friedl T."/>
            <person name="Seufert S."/>
            <person name="Schumacher M."/>
            <person name="Overmann J."/>
            <person name="Neumann-Schaal M."/>
            <person name="Petersen J."/>
        </authorList>
    </citation>
    <scope>NUCLEOTIDE SEQUENCE [LARGE SCALE GENOMIC DNA]</scope>
    <source>
        <strain evidence="12 13">PCC 6912</strain>
    </source>
</reference>
<evidence type="ECO:0000259" key="11">
    <source>
        <dbReference type="PROSITE" id="PS50975"/>
    </source>
</evidence>
<keyword evidence="13" id="KW-1185">Reference proteome</keyword>
<dbReference type="SUPFAM" id="SSF56059">
    <property type="entry name" value="Glutathione synthetase ATP-binding domain-like"/>
    <property type="match status" value="1"/>
</dbReference>
<sequence length="334" mass="36891">MLAIEAESVKLAFIIDPISTLDPCHDTSVALMEAAHIMGHEVWIAQVNSLSVVEGKAWAVLERVELVPIELVEGRWVAANPWYKLSDRTFMCLETMDAVFMRTDPPVTVPYLYATYILDYIDPKKTLVINNPSGIRAANEKMYALQFSKVIPETIVTADKQIIRQFVEAKETAVLKPLGNKAGEGILILQPSDRNFNSIIELSTLQGRVPVMVQEFIPDAKEGDKRIILLNGEPIGAVNRLSAAGEFRNNMATGGTVAKTDITPREHEICSQIAATLCQDGLIFVGIDVIGGYLTEVNVTSPTGVREIDRLDGTRLGHEVIKWIEQALHSKNKK</sequence>
<keyword evidence="6 10" id="KW-0547">Nucleotide-binding</keyword>
<accession>A0A433MYW5</accession>
<evidence type="ECO:0000313" key="13">
    <source>
        <dbReference type="Proteomes" id="UP000268857"/>
    </source>
</evidence>
<keyword evidence="5" id="KW-0479">Metal-binding</keyword>
<dbReference type="PANTHER" id="PTHR21621">
    <property type="entry name" value="RIBOSOMAL PROTEIN S6 MODIFICATION PROTEIN"/>
    <property type="match status" value="1"/>
</dbReference>
<keyword evidence="4 10" id="KW-0317">Glutathione biosynthesis</keyword>
<evidence type="ECO:0000256" key="1">
    <source>
        <dbReference type="ARBA" id="ARBA00001936"/>
    </source>
</evidence>
<dbReference type="Pfam" id="PF02951">
    <property type="entry name" value="GSH-S_N"/>
    <property type="match status" value="1"/>
</dbReference>
<evidence type="ECO:0000256" key="6">
    <source>
        <dbReference type="ARBA" id="ARBA00022741"/>
    </source>
</evidence>
<comment type="similarity">
    <text evidence="10">Belongs to the prokaryotic GSH synthase family.</text>
</comment>
<dbReference type="GO" id="GO:0046872">
    <property type="term" value="F:metal ion binding"/>
    <property type="evidence" value="ECO:0007669"/>
    <property type="project" value="UniProtKB-KW"/>
</dbReference>
<dbReference type="STRING" id="211165.GCA_000317285_03287"/>
<evidence type="ECO:0000256" key="8">
    <source>
        <dbReference type="ARBA" id="ARBA00022842"/>
    </source>
</evidence>
<keyword evidence="3 10" id="KW-0436">Ligase</keyword>
<dbReference type="PROSITE" id="PS50975">
    <property type="entry name" value="ATP_GRASP"/>
    <property type="match status" value="1"/>
</dbReference>
<dbReference type="GO" id="GO:0004363">
    <property type="term" value="F:glutathione synthase activity"/>
    <property type="evidence" value="ECO:0007669"/>
    <property type="project" value="UniProtKB-UniRule"/>
</dbReference>
<dbReference type="InterPro" id="IPR011761">
    <property type="entry name" value="ATP-grasp"/>
</dbReference>
<dbReference type="InterPro" id="IPR004218">
    <property type="entry name" value="GSHS_ATP-bd"/>
</dbReference>
<comment type="catalytic activity">
    <reaction evidence="10">
        <text>gamma-L-glutamyl-L-cysteine + glycine + ATP = glutathione + ADP + phosphate + H(+)</text>
        <dbReference type="Rhea" id="RHEA:13557"/>
        <dbReference type="ChEBI" id="CHEBI:15378"/>
        <dbReference type="ChEBI" id="CHEBI:30616"/>
        <dbReference type="ChEBI" id="CHEBI:43474"/>
        <dbReference type="ChEBI" id="CHEBI:57305"/>
        <dbReference type="ChEBI" id="CHEBI:57925"/>
        <dbReference type="ChEBI" id="CHEBI:58173"/>
        <dbReference type="ChEBI" id="CHEBI:456216"/>
        <dbReference type="EC" id="6.3.2.3"/>
    </reaction>
</comment>
<dbReference type="GO" id="GO:0005737">
    <property type="term" value="C:cytoplasm"/>
    <property type="evidence" value="ECO:0007669"/>
    <property type="project" value="TreeGrafter"/>
</dbReference>
<evidence type="ECO:0000256" key="2">
    <source>
        <dbReference type="ARBA" id="ARBA00001946"/>
    </source>
</evidence>
<evidence type="ECO:0000256" key="7">
    <source>
        <dbReference type="ARBA" id="ARBA00022840"/>
    </source>
</evidence>
<dbReference type="InterPro" id="IPR004215">
    <property type="entry name" value="GSHS_N"/>
</dbReference>
<protein>
    <recommendedName>
        <fullName evidence="10">Glutathione synthetase</fullName>
        <ecNumber evidence="10">6.3.2.3</ecNumber>
    </recommendedName>
    <alternativeName>
        <fullName evidence="10">GSH synthetase</fullName>
        <shortName evidence="10">GSH-S</shortName>
        <shortName evidence="10">GSHase</shortName>
    </alternativeName>
    <alternativeName>
        <fullName evidence="10">Glutathione synthase</fullName>
    </alternativeName>
</protein>
<evidence type="ECO:0000256" key="3">
    <source>
        <dbReference type="ARBA" id="ARBA00022598"/>
    </source>
</evidence>
<comment type="caution">
    <text evidence="12">The sequence shown here is derived from an EMBL/GenBank/DDBJ whole genome shotgun (WGS) entry which is preliminary data.</text>
</comment>
<organism evidence="12 13">
    <name type="scientific">Chlorogloeopsis fritschii PCC 6912</name>
    <dbReference type="NCBI Taxonomy" id="211165"/>
    <lineage>
        <taxon>Bacteria</taxon>
        <taxon>Bacillati</taxon>
        <taxon>Cyanobacteriota</taxon>
        <taxon>Cyanophyceae</taxon>
        <taxon>Nostocales</taxon>
        <taxon>Chlorogloeopsidaceae</taxon>
        <taxon>Chlorogloeopsis</taxon>
    </lineage>
</organism>
<dbReference type="AlphaFoldDB" id="A0A433MYW5"/>
<feature type="domain" description="ATP-grasp" evidence="11">
    <location>
        <begin position="141"/>
        <end position="325"/>
    </location>
</feature>
<dbReference type="PANTHER" id="PTHR21621:SF4">
    <property type="entry name" value="GLUTATHIONE SYNTHETASE"/>
    <property type="match status" value="1"/>
</dbReference>
<dbReference type="NCBIfam" id="TIGR01380">
    <property type="entry name" value="glut_syn"/>
    <property type="match status" value="1"/>
</dbReference>
<dbReference type="GO" id="GO:0005524">
    <property type="term" value="F:ATP binding"/>
    <property type="evidence" value="ECO:0007669"/>
    <property type="project" value="UniProtKB-UniRule"/>
</dbReference>
<evidence type="ECO:0000256" key="9">
    <source>
        <dbReference type="ARBA" id="ARBA00023211"/>
    </source>
</evidence>
<comment type="cofactor">
    <cofactor evidence="1">
        <name>Mn(2+)</name>
        <dbReference type="ChEBI" id="CHEBI:29035"/>
    </cofactor>
</comment>
<dbReference type="InterPro" id="IPR013815">
    <property type="entry name" value="ATP_grasp_subdomain_1"/>
</dbReference>
<keyword evidence="9" id="KW-0464">Manganese</keyword>
<keyword evidence="8" id="KW-0460">Magnesium</keyword>
<comment type="cofactor">
    <cofactor evidence="2">
        <name>Mg(2+)</name>
        <dbReference type="ChEBI" id="CHEBI:18420"/>
    </cofactor>
</comment>
<dbReference type="Gene3D" id="3.30.470.20">
    <property type="entry name" value="ATP-grasp fold, B domain"/>
    <property type="match status" value="1"/>
</dbReference>
<dbReference type="Gene3D" id="3.40.50.20">
    <property type="match status" value="1"/>
</dbReference>
<evidence type="ECO:0000313" key="12">
    <source>
        <dbReference type="EMBL" id="RUR73576.1"/>
    </source>
</evidence>
<dbReference type="OrthoDB" id="9785415at2"/>
<comment type="pathway">
    <text evidence="10">Sulfur metabolism; glutathione biosynthesis; glutathione from L-cysteine and L-glutamate: step 2/2.</text>
</comment>
<dbReference type="UniPathway" id="UPA00142">
    <property type="reaction ID" value="UER00210"/>
</dbReference>
<dbReference type="EMBL" id="RSCJ01000034">
    <property type="protein sequence ID" value="RUR73576.1"/>
    <property type="molecule type" value="Genomic_DNA"/>
</dbReference>
<dbReference type="Gene3D" id="3.30.1490.20">
    <property type="entry name" value="ATP-grasp fold, A domain"/>
    <property type="match status" value="1"/>
</dbReference>
<name>A0A433MYW5_CHLFR</name>
<dbReference type="Proteomes" id="UP000268857">
    <property type="component" value="Unassembled WGS sequence"/>
</dbReference>
<dbReference type="HAMAP" id="MF_00162">
    <property type="entry name" value="GSH_S"/>
    <property type="match status" value="1"/>
</dbReference>
<dbReference type="InterPro" id="IPR016185">
    <property type="entry name" value="PreATP-grasp_dom_sf"/>
</dbReference>
<dbReference type="NCBIfam" id="NF003573">
    <property type="entry name" value="PRK05246.1"/>
    <property type="match status" value="1"/>
</dbReference>
<dbReference type="SUPFAM" id="SSF52440">
    <property type="entry name" value="PreATP-grasp domain"/>
    <property type="match status" value="1"/>
</dbReference>
<proteinExistence type="inferred from homology"/>
<dbReference type="InterPro" id="IPR006284">
    <property type="entry name" value="Glut_synth_pro"/>
</dbReference>
<keyword evidence="7 10" id="KW-0067">ATP-binding</keyword>
<gene>
    <name evidence="10 12" type="primary">gshB</name>
    <name evidence="12" type="ORF">PCC6912_55740</name>
</gene>
<dbReference type="Pfam" id="PF02955">
    <property type="entry name" value="GSH-S_ATP"/>
    <property type="match status" value="1"/>
</dbReference>